<name>S5UDC0_9BACT</name>
<sequence length="720" mass="79275">MLCKLVDEGQHAGRLEDRLQAARQRAFVGRKEELAAFDEALCTGGRVLFIHGPGGVGKSALLERFAQHAAEADRTILMLDGRMLEESPAAFVAEARAVLADERAVLLIDSFERIHGLESWLRERFLPLLPSGALVVVAGRTRPDMMWQADPGWAGMVQIIELGELGRMDAAALLDSRGVADELHDPLLTFAGGHPLALSLGAAAPAGEGAAISSAVAVSDSAAGSRWTPAHDVVATLLDQLVGEVPSPAHRHALEVCAHTYMSTQDVLRAALPDEDAAALFSWLRRLPFIEPGPFGLYPHDVVREILEADLRWRDPQGYADMHRRIRTCLTHQIRAAEDADVLGAVGSLFYLHRGDGRRPQPHVWRGAGEVYEDVFRPEDAEDLLRLATEQDAGTVASVSHWMVRQPQAFRLYRRTADGELAGACAWLRLDSKTQAQADPVAATAWATAHANAPLRPGEHLAVYRSWVRKHHQGFSPVMNLIQWRAVAWFLRSHHLAWSFIAVRSDDRSSGRYEYYNMHDLGDHAQEGDAEYVLAAHDWRAVSAPLWLDRLLTTGAQQAPATHEPELAVLSQEEFNDAIRQALRHLAKHAELAANPLTRTRLLAGRATPALALRELLEDSIRDLGRDPQAGKPHRALDVTFLRGAPTQEAAAERLGLSLSTYRRHLNAGIERLSDNLWHRELHGPDQECLTEVVDHVTVGLSARWSGRGETSVAALDRVG</sequence>
<reference evidence="2" key="1">
    <citation type="journal article" date="2013" name="Proc. Natl. Acad. Sci. U.S.A.">
        <title>Mapping gene clusters within arrayed metagenomic libraries to expand the structural diversity of biomedically relevant natural products.</title>
        <authorList>
            <person name="Owen J.G."/>
            <person name="Reddy B.V."/>
            <person name="Ternei M.A."/>
            <person name="Charlop-Powers Z."/>
            <person name="Calle P.Y."/>
            <person name="Kim J.H."/>
            <person name="Brady S.F."/>
        </authorList>
    </citation>
    <scope>NUCLEOTIDE SEQUENCE</scope>
</reference>
<dbReference type="InterPro" id="IPR041664">
    <property type="entry name" value="AAA_16"/>
</dbReference>
<dbReference type="InterPro" id="IPR027417">
    <property type="entry name" value="P-loop_NTPase"/>
</dbReference>
<dbReference type="EMBL" id="KF264565">
    <property type="protein sequence ID" value="AGS49947.1"/>
    <property type="molecule type" value="Genomic_DNA"/>
</dbReference>
<dbReference type="InterPro" id="IPR003593">
    <property type="entry name" value="AAA+_ATPase"/>
</dbReference>
<dbReference type="Pfam" id="PF13191">
    <property type="entry name" value="AAA_16"/>
    <property type="match status" value="1"/>
</dbReference>
<dbReference type="AlphaFoldDB" id="S5UDC0"/>
<organism evidence="2">
    <name type="scientific">uncultured bacterium esnapd26</name>
    <dbReference type="NCBI Taxonomy" id="1366607"/>
    <lineage>
        <taxon>Bacteria</taxon>
        <taxon>environmental samples</taxon>
    </lineage>
</organism>
<dbReference type="SUPFAM" id="SSF52540">
    <property type="entry name" value="P-loop containing nucleoside triphosphate hydrolases"/>
    <property type="match status" value="1"/>
</dbReference>
<evidence type="ECO:0000313" key="2">
    <source>
        <dbReference type="EMBL" id="AGS49947.1"/>
    </source>
</evidence>
<proteinExistence type="predicted"/>
<dbReference type="SMART" id="SM00382">
    <property type="entry name" value="AAA"/>
    <property type="match status" value="1"/>
</dbReference>
<protein>
    <recommendedName>
        <fullName evidence="1">AAA+ ATPase domain-containing protein</fullName>
    </recommendedName>
</protein>
<feature type="domain" description="AAA+ ATPase" evidence="1">
    <location>
        <begin position="44"/>
        <end position="167"/>
    </location>
</feature>
<evidence type="ECO:0000259" key="1">
    <source>
        <dbReference type="SMART" id="SM00382"/>
    </source>
</evidence>
<accession>S5UDC0</accession>
<dbReference type="CDD" id="cd00009">
    <property type="entry name" value="AAA"/>
    <property type="match status" value="1"/>
</dbReference>
<dbReference type="Gene3D" id="3.40.50.300">
    <property type="entry name" value="P-loop containing nucleotide triphosphate hydrolases"/>
    <property type="match status" value="1"/>
</dbReference>